<organism evidence="1 2">
    <name type="scientific">Lophiostoma macrostomum CBS 122681</name>
    <dbReference type="NCBI Taxonomy" id="1314788"/>
    <lineage>
        <taxon>Eukaryota</taxon>
        <taxon>Fungi</taxon>
        <taxon>Dikarya</taxon>
        <taxon>Ascomycota</taxon>
        <taxon>Pezizomycotina</taxon>
        <taxon>Dothideomycetes</taxon>
        <taxon>Pleosporomycetidae</taxon>
        <taxon>Pleosporales</taxon>
        <taxon>Lophiostomataceae</taxon>
        <taxon>Lophiostoma</taxon>
    </lineage>
</organism>
<dbReference type="Proteomes" id="UP000799324">
    <property type="component" value="Unassembled WGS sequence"/>
</dbReference>
<gene>
    <name evidence="1" type="ORF">K491DRAFT_452947</name>
</gene>
<accession>A0A6A6TNR6</accession>
<dbReference type="EMBL" id="MU004294">
    <property type="protein sequence ID" value="KAF2661412.1"/>
    <property type="molecule type" value="Genomic_DNA"/>
</dbReference>
<evidence type="ECO:0000313" key="1">
    <source>
        <dbReference type="EMBL" id="KAF2661412.1"/>
    </source>
</evidence>
<sequence length="96" mass="10866">MRWESSISCNQWFVTIHLASPCGHLRLLSTNCGASGAGMLDGPLHSSNSPLADHQMVSSGWRNRKFHHLLWFSAALRSRALDRDVVISIRHCRYHI</sequence>
<reference evidence="1" key="1">
    <citation type="journal article" date="2020" name="Stud. Mycol.">
        <title>101 Dothideomycetes genomes: a test case for predicting lifestyles and emergence of pathogens.</title>
        <authorList>
            <person name="Haridas S."/>
            <person name="Albert R."/>
            <person name="Binder M."/>
            <person name="Bloem J."/>
            <person name="Labutti K."/>
            <person name="Salamov A."/>
            <person name="Andreopoulos B."/>
            <person name="Baker S."/>
            <person name="Barry K."/>
            <person name="Bills G."/>
            <person name="Bluhm B."/>
            <person name="Cannon C."/>
            <person name="Castanera R."/>
            <person name="Culley D."/>
            <person name="Daum C."/>
            <person name="Ezra D."/>
            <person name="Gonzalez J."/>
            <person name="Henrissat B."/>
            <person name="Kuo A."/>
            <person name="Liang C."/>
            <person name="Lipzen A."/>
            <person name="Lutzoni F."/>
            <person name="Magnuson J."/>
            <person name="Mondo S."/>
            <person name="Nolan M."/>
            <person name="Ohm R."/>
            <person name="Pangilinan J."/>
            <person name="Park H.-J."/>
            <person name="Ramirez L."/>
            <person name="Alfaro M."/>
            <person name="Sun H."/>
            <person name="Tritt A."/>
            <person name="Yoshinaga Y."/>
            <person name="Zwiers L.-H."/>
            <person name="Turgeon B."/>
            <person name="Goodwin S."/>
            <person name="Spatafora J."/>
            <person name="Crous P."/>
            <person name="Grigoriev I."/>
        </authorList>
    </citation>
    <scope>NUCLEOTIDE SEQUENCE</scope>
    <source>
        <strain evidence="1">CBS 122681</strain>
    </source>
</reference>
<protein>
    <submittedName>
        <fullName evidence="1">Uncharacterized protein</fullName>
    </submittedName>
</protein>
<proteinExistence type="predicted"/>
<evidence type="ECO:0000313" key="2">
    <source>
        <dbReference type="Proteomes" id="UP000799324"/>
    </source>
</evidence>
<keyword evidence="2" id="KW-1185">Reference proteome</keyword>
<dbReference type="AlphaFoldDB" id="A0A6A6TNR6"/>
<name>A0A6A6TNR6_9PLEO</name>